<dbReference type="Pfam" id="PF04854">
    <property type="entry name" value="DUF624"/>
    <property type="match status" value="1"/>
</dbReference>
<evidence type="ECO:0008006" key="6">
    <source>
        <dbReference type="Google" id="ProtNLM"/>
    </source>
</evidence>
<comment type="caution">
    <text evidence="2">The sequence shown here is derived from an EMBL/GenBank/DDBJ whole genome shotgun (WGS) entry which is preliminary data.</text>
</comment>
<dbReference type="InterPro" id="IPR006938">
    <property type="entry name" value="DUF624"/>
</dbReference>
<keyword evidence="1" id="KW-1133">Transmembrane helix</keyword>
<dbReference type="OrthoDB" id="2182676at2"/>
<proteinExistence type="predicted"/>
<sequence length="205" mass="23633">MSQALYRLLEWITRFAYINLLWIAFTLVGAVIFGLFPATIAMFTVIRKWIIGEHDQPIFPSFWKVYKAEFIKGNLLAIWIYIAFVIIGYNLFFLYLNIGQQLTWATAPLFAGMILFVLFLFYLFPAYVHFELKTLPLIKNTFLIMLVSPLQSLAMLISIGSSSLIVYVFPAIAFIFGASFYGFLTLWFAIKAFNKIQDKQQLGQS</sequence>
<gene>
    <name evidence="3" type="ORF">AJ85_00050</name>
    <name evidence="2" type="ORF">BALCAV_0209745</name>
</gene>
<feature type="transmembrane region" description="Helical" evidence="1">
    <location>
        <begin position="142"/>
        <end position="159"/>
    </location>
</feature>
<feature type="transmembrane region" description="Helical" evidence="1">
    <location>
        <begin position="110"/>
        <end position="130"/>
    </location>
</feature>
<organism evidence="2 4">
    <name type="scientific">Alkalihalobacillus alcalophilus ATCC 27647 = CGMCC 1.3604</name>
    <dbReference type="NCBI Taxonomy" id="1218173"/>
    <lineage>
        <taxon>Bacteria</taxon>
        <taxon>Bacillati</taxon>
        <taxon>Bacillota</taxon>
        <taxon>Bacilli</taxon>
        <taxon>Bacillales</taxon>
        <taxon>Bacillaceae</taxon>
        <taxon>Alkalihalobacillus</taxon>
    </lineage>
</organism>
<dbReference type="EMBL" id="ALPT02000027">
    <property type="protein sequence ID" value="KGA97527.1"/>
    <property type="molecule type" value="Genomic_DNA"/>
</dbReference>
<dbReference type="AlphaFoldDB" id="A0A094YVI2"/>
<accession>A0A094YVI2</accession>
<evidence type="ECO:0000313" key="2">
    <source>
        <dbReference type="EMBL" id="KGA97527.1"/>
    </source>
</evidence>
<dbReference type="eggNOG" id="COG5578">
    <property type="taxonomic scope" value="Bacteria"/>
</dbReference>
<feature type="transmembrane region" description="Helical" evidence="1">
    <location>
        <begin position="76"/>
        <end position="98"/>
    </location>
</feature>
<reference evidence="3 5" key="2">
    <citation type="submission" date="2014-01" db="EMBL/GenBank/DDBJ databases">
        <title>Draft genome sequencing of Bacillus alcalophilus CGMCC 1.3604.</title>
        <authorList>
            <person name="Yang J."/>
            <person name="Diao L."/>
            <person name="Yang S."/>
        </authorList>
    </citation>
    <scope>NUCLEOTIDE SEQUENCE [LARGE SCALE GENOMIC DNA]</scope>
    <source>
        <strain evidence="3 5">CGMCC 1.3604</strain>
    </source>
</reference>
<dbReference type="Proteomes" id="UP000297014">
    <property type="component" value="Unassembled WGS sequence"/>
</dbReference>
<evidence type="ECO:0000256" key="1">
    <source>
        <dbReference type="SAM" id="Phobius"/>
    </source>
</evidence>
<keyword evidence="4" id="KW-1185">Reference proteome</keyword>
<keyword evidence="1" id="KW-0812">Transmembrane</keyword>
<protein>
    <recommendedName>
        <fullName evidence="6">DUF624 domain-containing protein</fullName>
    </recommendedName>
</protein>
<evidence type="ECO:0000313" key="3">
    <source>
        <dbReference type="EMBL" id="THG92432.1"/>
    </source>
</evidence>
<name>A0A094YVI2_ALKAL</name>
<keyword evidence="1" id="KW-0472">Membrane</keyword>
<evidence type="ECO:0000313" key="4">
    <source>
        <dbReference type="Proteomes" id="UP000002754"/>
    </source>
</evidence>
<reference evidence="2 4" key="1">
    <citation type="journal article" date="2014" name="Genome Announc.">
        <title>Draft Genome Sequence of Bacillus alcalophilus AV1934, a Classic Alkaliphile Isolated from Human Feces in 1934.</title>
        <authorList>
            <person name="Attie O."/>
            <person name="Jayaprakash A."/>
            <person name="Shah H."/>
            <person name="Paulsen I.T."/>
            <person name="Morino M."/>
            <person name="Takahashi Y."/>
            <person name="Narumi I."/>
            <person name="Sachidanandam R."/>
            <person name="Satoh K."/>
            <person name="Ito M."/>
            <person name="Krulwich T.A."/>
        </authorList>
    </citation>
    <scope>NUCLEOTIDE SEQUENCE [LARGE SCALE GENOMIC DNA]</scope>
    <source>
        <strain evidence="2 4">AV1934</strain>
    </source>
</reference>
<dbReference type="RefSeq" id="WP_003321995.1">
    <property type="nucleotide sequence ID" value="NZ_ALPT02000027.1"/>
</dbReference>
<evidence type="ECO:0000313" key="5">
    <source>
        <dbReference type="Proteomes" id="UP000297014"/>
    </source>
</evidence>
<dbReference type="STRING" id="1218173.BALCAV_0209745"/>
<feature type="transmembrane region" description="Helical" evidence="1">
    <location>
        <begin position="20"/>
        <end position="46"/>
    </location>
</feature>
<dbReference type="EMBL" id="JALP01000001">
    <property type="protein sequence ID" value="THG92432.1"/>
    <property type="molecule type" value="Genomic_DNA"/>
</dbReference>
<feature type="transmembrane region" description="Helical" evidence="1">
    <location>
        <begin position="165"/>
        <end position="190"/>
    </location>
</feature>
<dbReference type="Proteomes" id="UP000002754">
    <property type="component" value="Unassembled WGS sequence"/>
</dbReference>